<dbReference type="GO" id="GO:0006406">
    <property type="term" value="P:mRNA export from nucleus"/>
    <property type="evidence" value="ECO:0007669"/>
    <property type="project" value="TreeGrafter"/>
</dbReference>
<keyword evidence="7" id="KW-0158">Chromosome</keyword>
<keyword evidence="19" id="KW-0539">Nucleus</keyword>
<dbReference type="Proteomes" id="UP001431783">
    <property type="component" value="Unassembled WGS sequence"/>
</dbReference>
<keyword evidence="17 24" id="KW-0175">Coiled coil</keyword>
<keyword evidence="9" id="KW-0963">Cytoplasm</keyword>
<evidence type="ECO:0000256" key="13">
    <source>
        <dbReference type="ARBA" id="ARBA00022859"/>
    </source>
</evidence>
<keyword evidence="16" id="KW-0811">Translocation</keyword>
<evidence type="ECO:0000256" key="22">
    <source>
        <dbReference type="ARBA" id="ARBA00055631"/>
    </source>
</evidence>
<dbReference type="Gene3D" id="1.25.40.990">
    <property type="match status" value="1"/>
</dbReference>
<evidence type="ECO:0000256" key="2">
    <source>
        <dbReference type="ARBA" id="ARBA00004496"/>
    </source>
</evidence>
<evidence type="ECO:0000256" key="5">
    <source>
        <dbReference type="ARBA" id="ARBA00013184"/>
    </source>
</evidence>
<evidence type="ECO:0000256" key="3">
    <source>
        <dbReference type="ARBA" id="ARBA00004567"/>
    </source>
</evidence>
<evidence type="ECO:0000256" key="16">
    <source>
        <dbReference type="ARBA" id="ARBA00023010"/>
    </source>
</evidence>
<protein>
    <recommendedName>
        <fullName evidence="23">Germinal-center associated nuclear protein</fullName>
        <ecNumber evidence="5">2.3.1.48</ecNumber>
    </recommendedName>
</protein>
<keyword evidence="11" id="KW-0808">Transferase</keyword>
<dbReference type="PANTHER" id="PTHR12436">
    <property type="entry name" value="80 KDA MCM3-ASSOCIATED PROTEIN"/>
    <property type="match status" value="1"/>
</dbReference>
<organism evidence="26 27">
    <name type="scientific">Henosepilachna vigintioctopunctata</name>
    <dbReference type="NCBI Taxonomy" id="420089"/>
    <lineage>
        <taxon>Eukaryota</taxon>
        <taxon>Metazoa</taxon>
        <taxon>Ecdysozoa</taxon>
        <taxon>Arthropoda</taxon>
        <taxon>Hexapoda</taxon>
        <taxon>Insecta</taxon>
        <taxon>Pterygota</taxon>
        <taxon>Neoptera</taxon>
        <taxon>Endopterygota</taxon>
        <taxon>Coleoptera</taxon>
        <taxon>Polyphaga</taxon>
        <taxon>Cucujiformia</taxon>
        <taxon>Coccinelloidea</taxon>
        <taxon>Coccinellidae</taxon>
        <taxon>Epilachninae</taxon>
        <taxon>Epilachnini</taxon>
        <taxon>Henosepilachna</taxon>
    </lineage>
</organism>
<evidence type="ECO:0000259" key="25">
    <source>
        <dbReference type="Pfam" id="PF03399"/>
    </source>
</evidence>
<keyword evidence="8" id="KW-0488">Methylation</keyword>
<evidence type="ECO:0000256" key="7">
    <source>
        <dbReference type="ARBA" id="ARBA00022454"/>
    </source>
</evidence>
<evidence type="ECO:0000256" key="23">
    <source>
        <dbReference type="ARBA" id="ARBA00069544"/>
    </source>
</evidence>
<keyword evidence="27" id="KW-1185">Reference proteome</keyword>
<dbReference type="GO" id="GO:0015031">
    <property type="term" value="P:protein transport"/>
    <property type="evidence" value="ECO:0007669"/>
    <property type="project" value="UniProtKB-KW"/>
</dbReference>
<dbReference type="GO" id="GO:0005737">
    <property type="term" value="C:cytoplasm"/>
    <property type="evidence" value="ECO:0007669"/>
    <property type="project" value="UniProtKB-SubCell"/>
</dbReference>
<accession>A0AAW1V4Q8</accession>
<evidence type="ECO:0000256" key="1">
    <source>
        <dbReference type="ARBA" id="ARBA00004286"/>
    </source>
</evidence>
<evidence type="ECO:0000256" key="20">
    <source>
        <dbReference type="ARBA" id="ARBA00023315"/>
    </source>
</evidence>
<evidence type="ECO:0000256" key="10">
    <source>
        <dbReference type="ARBA" id="ARBA00022553"/>
    </source>
</evidence>
<keyword evidence="10" id="KW-0597">Phosphoprotein</keyword>
<evidence type="ECO:0000256" key="15">
    <source>
        <dbReference type="ARBA" id="ARBA00022990"/>
    </source>
</evidence>
<dbReference type="GO" id="GO:0002376">
    <property type="term" value="P:immune system process"/>
    <property type="evidence" value="ECO:0007669"/>
    <property type="project" value="UniProtKB-KW"/>
</dbReference>
<dbReference type="InterPro" id="IPR035979">
    <property type="entry name" value="RBD_domain_sf"/>
</dbReference>
<keyword evidence="6" id="KW-0813">Transport</keyword>
<gene>
    <name evidence="26" type="ORF">WA026_000305</name>
</gene>
<evidence type="ECO:0000256" key="18">
    <source>
        <dbReference type="ARBA" id="ARBA00023132"/>
    </source>
</evidence>
<dbReference type="GO" id="GO:0005694">
    <property type="term" value="C:chromosome"/>
    <property type="evidence" value="ECO:0007669"/>
    <property type="project" value="UniProtKB-SubCell"/>
</dbReference>
<evidence type="ECO:0000256" key="6">
    <source>
        <dbReference type="ARBA" id="ARBA00022448"/>
    </source>
</evidence>
<dbReference type="EC" id="2.3.1.48" evidence="5"/>
<evidence type="ECO:0000256" key="12">
    <source>
        <dbReference type="ARBA" id="ARBA00022816"/>
    </source>
</evidence>
<dbReference type="GO" id="GO:0003676">
    <property type="term" value="F:nucleic acid binding"/>
    <property type="evidence" value="ECO:0007669"/>
    <property type="project" value="InterPro"/>
</dbReference>
<feature type="domain" description="SAC3/GANP/THP3 conserved" evidence="25">
    <location>
        <begin position="212"/>
        <end position="501"/>
    </location>
</feature>
<comment type="caution">
    <text evidence="26">The sequence shown here is derived from an EMBL/GenBank/DDBJ whole genome shotgun (WGS) entry which is preliminary data.</text>
</comment>
<proteinExistence type="inferred from homology"/>
<evidence type="ECO:0000256" key="24">
    <source>
        <dbReference type="SAM" id="Coils"/>
    </source>
</evidence>
<dbReference type="GO" id="GO:0005643">
    <property type="term" value="C:nuclear pore"/>
    <property type="evidence" value="ECO:0007669"/>
    <property type="project" value="UniProtKB-SubCell"/>
</dbReference>
<comment type="function">
    <text evidence="22">As a component of the TREX-2 complex, involved in the export of mRNAs to the cytoplasm through the nuclear pores. Through the acetylation of histones, affects the assembly of nucleosomes at immunoglobulin variable region genes and promotes the recruitment and positioning of transcription complex to favor DNA cytosine deaminase AICDA/AID targeting, hence promoting somatic hypermutations.</text>
</comment>
<dbReference type="FunFam" id="1.25.40.990:FF:000003">
    <property type="entry name" value="germinal-center associated nuclear protein isoform X2"/>
    <property type="match status" value="1"/>
</dbReference>
<evidence type="ECO:0000313" key="26">
    <source>
        <dbReference type="EMBL" id="KAK9888021.1"/>
    </source>
</evidence>
<evidence type="ECO:0000256" key="9">
    <source>
        <dbReference type="ARBA" id="ARBA00022490"/>
    </source>
</evidence>
<keyword evidence="12" id="KW-0509">mRNA transport</keyword>
<dbReference type="GO" id="GO:0061733">
    <property type="term" value="F:protein-lysine-acetyltransferase activity"/>
    <property type="evidence" value="ECO:0007669"/>
    <property type="project" value="UniProtKB-EC"/>
</dbReference>
<evidence type="ECO:0000256" key="8">
    <source>
        <dbReference type="ARBA" id="ARBA00022481"/>
    </source>
</evidence>
<evidence type="ECO:0000256" key="4">
    <source>
        <dbReference type="ARBA" id="ARBA00004642"/>
    </source>
</evidence>
<sequence length="1058" mass="122218">MECCKISCKNIPNIFFEEKNVAKDHFRQFGRIKKMVFKPKSRICTVEYISKGSVQKAMDFGCKFGNHMFEINRDIPLKISRKMKKDDPEWLPDPDVLEELNAMCGGPSSGLSKIYNLRPEVMDVDIKESQRNVSKRQWPALEINKTGKTLKSSISLNSVSEENQELIDLIKKPANNIDDKYKILDARDKLIRFVLKREGYKTGTTKGTCPDMCPEKERILRVIQHQVSIYEQDSSKEMNEALAVKQYSRSSADQEASLPHELRSVTVLQMTMSYLIHKIMNLGDTPDVNIGDWYHFLWDRTRSIRKDITQQELCSQGSVALVEQCARFHIHCSARLVAEEPSVFDQRINTENLTKCLQTLKYMYNDLRLKGEACPNEAEFRAYIILLNLNDANFMWEVQKLQTVVKKSQEVKTAIEIYSALDKNNFIKFFKLVKSSSYLNACILMRYFMQVRIRAITILLKCYTPRITKVAYPLDKLTSNLAFESVSHAIEFLQNCGLTINTSKTGVILDKNLFTTPDFTYAPLDRSINVVESKRNNLSIGEIICQGRLPPTDFEHHIPQNSFGDNNTLNLDQHQELKDLVVMDKPAYKIINKVDKLKNVQQAYKTIKSKNPFVYIRDTQESLPSKVSKIEEKERLTQTSLPVSRPVTSSIFALDNRPKTESKTSYSTNIFGGQSLQNIPPPDILKQDKFSKDQELLQNNSKNLFENTLESNNTIFATSFKNSESLFGQNNLFGGLPPISKTNIFGQINDSKQTEGNNLSIFGNKKAIHINEENNIRKTNEVFNVSPKNEKDFGEIKWDLDSPKTCENDQNTLEDIFFKSSNSKVNELVKNVPKSVGGFPFPNFSSTQSDADKNKKLNIISEILSEKDKIAEQIQKELKEDVRKQEEKDRMNKLDMELEEKRREQENERKLQDAQRMKALNEKKFKEIKTAVEELIPEMLERVEENLRIEKIEEIRKKTQRRILTQTFQVWRNNVLKIKRKRKAVACSPIWACTRSPCEEASELKMESQNLALQNIKRYKYGKSLTLKCNETKVMKKIDFKKLANVISKRYWESVPNL</sequence>
<keyword evidence="14" id="KW-0653">Protein transport</keyword>
<reference evidence="26 27" key="1">
    <citation type="submission" date="2023-03" db="EMBL/GenBank/DDBJ databases">
        <title>Genome insight into feeding habits of ladybird beetles.</title>
        <authorList>
            <person name="Li H.-S."/>
            <person name="Huang Y.-H."/>
            <person name="Pang H."/>
        </authorList>
    </citation>
    <scope>NUCLEOTIDE SEQUENCE [LARGE SCALE GENOMIC DNA]</scope>
    <source>
        <strain evidence="26">SYSU_2023b</strain>
        <tissue evidence="26">Whole body</tissue>
    </source>
</reference>
<dbReference type="AlphaFoldDB" id="A0AAW1V4Q8"/>
<dbReference type="EMBL" id="JARQZJ010000121">
    <property type="protein sequence ID" value="KAK9888021.1"/>
    <property type="molecule type" value="Genomic_DNA"/>
</dbReference>
<comment type="similarity">
    <text evidence="21">Belongs to the SAC3 family.</text>
</comment>
<keyword evidence="20" id="KW-0012">Acyltransferase</keyword>
<keyword evidence="18" id="KW-0906">Nuclear pore complex</keyword>
<dbReference type="PANTHER" id="PTHR12436:SF3">
    <property type="entry name" value="GERMINAL-CENTER ASSOCIATED NUCLEAR PROTEIN"/>
    <property type="match status" value="1"/>
</dbReference>
<name>A0AAW1V4Q8_9CUCU</name>
<evidence type="ECO:0000313" key="27">
    <source>
        <dbReference type="Proteomes" id="UP001431783"/>
    </source>
</evidence>
<dbReference type="GO" id="GO:0070390">
    <property type="term" value="C:transcription export complex 2"/>
    <property type="evidence" value="ECO:0007669"/>
    <property type="project" value="TreeGrafter"/>
</dbReference>
<evidence type="ECO:0000256" key="21">
    <source>
        <dbReference type="ARBA" id="ARBA00038443"/>
    </source>
</evidence>
<dbReference type="InterPro" id="IPR045107">
    <property type="entry name" value="SAC3/GANP/THP3"/>
</dbReference>
<evidence type="ECO:0000256" key="14">
    <source>
        <dbReference type="ARBA" id="ARBA00022927"/>
    </source>
</evidence>
<keyword evidence="15" id="KW-0007">Acetylation</keyword>
<evidence type="ECO:0000256" key="17">
    <source>
        <dbReference type="ARBA" id="ARBA00023054"/>
    </source>
</evidence>
<comment type="subcellular location">
    <subcellularLocation>
        <location evidence="1">Chromosome</location>
    </subcellularLocation>
    <subcellularLocation>
        <location evidence="2">Cytoplasm</location>
    </subcellularLocation>
    <subcellularLocation>
        <location evidence="3">Nucleus</location>
        <location evidence="3">Nuclear pore complex</location>
    </subcellularLocation>
    <subcellularLocation>
        <location evidence="4">Nucleus</location>
        <location evidence="4">Nucleoplasm</location>
    </subcellularLocation>
</comment>
<evidence type="ECO:0000256" key="19">
    <source>
        <dbReference type="ARBA" id="ARBA00023242"/>
    </source>
</evidence>
<dbReference type="GO" id="GO:0005654">
    <property type="term" value="C:nucleoplasm"/>
    <property type="evidence" value="ECO:0007669"/>
    <property type="project" value="UniProtKB-SubCell"/>
</dbReference>
<dbReference type="SUPFAM" id="SSF54928">
    <property type="entry name" value="RNA-binding domain, RBD"/>
    <property type="match status" value="1"/>
</dbReference>
<dbReference type="Pfam" id="PF03399">
    <property type="entry name" value="SAC3_GANP"/>
    <property type="match status" value="1"/>
</dbReference>
<keyword evidence="13" id="KW-0391">Immunity</keyword>
<evidence type="ECO:0000256" key="11">
    <source>
        <dbReference type="ARBA" id="ARBA00022679"/>
    </source>
</evidence>
<feature type="coiled-coil region" evidence="24">
    <location>
        <begin position="860"/>
        <end position="915"/>
    </location>
</feature>
<dbReference type="InterPro" id="IPR005062">
    <property type="entry name" value="SAC3/GANP/THP3_conserved"/>
</dbReference>